<comment type="caution">
    <text evidence="1">The sequence shown here is derived from an EMBL/GenBank/DDBJ whole genome shotgun (WGS) entry which is preliminary data.</text>
</comment>
<dbReference type="EMBL" id="BOVJ01000067">
    <property type="protein sequence ID" value="GIQ63614.1"/>
    <property type="molecule type" value="Genomic_DNA"/>
</dbReference>
<sequence>MTEEQAETIIEVLMEINNKLDEVITKLDYIDSNTGDISSVVSNTSDIKSAIERLRSSL</sequence>
<evidence type="ECO:0000313" key="1">
    <source>
        <dbReference type="EMBL" id="GIQ63614.1"/>
    </source>
</evidence>
<accession>A0ABQ4N634</accession>
<dbReference type="Proteomes" id="UP000680304">
    <property type="component" value="Unassembled WGS sequence"/>
</dbReference>
<keyword evidence="2" id="KW-1185">Reference proteome</keyword>
<name>A0ABQ4N634_9BACL</name>
<gene>
    <name evidence="1" type="ORF">PACILC2_21820</name>
</gene>
<organism evidence="1 2">
    <name type="scientific">Paenibacillus cisolokensis</name>
    <dbReference type="NCBI Taxonomy" id="1658519"/>
    <lineage>
        <taxon>Bacteria</taxon>
        <taxon>Bacillati</taxon>
        <taxon>Bacillota</taxon>
        <taxon>Bacilli</taxon>
        <taxon>Bacillales</taxon>
        <taxon>Paenibacillaceae</taxon>
        <taxon>Paenibacillus</taxon>
    </lineage>
</organism>
<protein>
    <submittedName>
        <fullName evidence="1">Uncharacterized protein</fullName>
    </submittedName>
</protein>
<reference evidence="1 2" key="1">
    <citation type="submission" date="2021-04" db="EMBL/GenBank/DDBJ databases">
        <title>Draft genome sequence of Paenibacillus cisolokensis, LC2-13A.</title>
        <authorList>
            <person name="Uke A."/>
            <person name="Chhe C."/>
            <person name="Baramee S."/>
            <person name="Kosugi A."/>
        </authorList>
    </citation>
    <scope>NUCLEOTIDE SEQUENCE [LARGE SCALE GENOMIC DNA]</scope>
    <source>
        <strain evidence="1 2">LC2-13A</strain>
    </source>
</reference>
<proteinExistence type="predicted"/>
<dbReference type="RefSeq" id="WP_213528708.1">
    <property type="nucleotide sequence ID" value="NZ_BOVJ01000067.1"/>
</dbReference>
<evidence type="ECO:0000313" key="2">
    <source>
        <dbReference type="Proteomes" id="UP000680304"/>
    </source>
</evidence>